<dbReference type="InterPro" id="IPR049316">
    <property type="entry name" value="GDC-P_C"/>
</dbReference>
<dbReference type="Gene3D" id="3.40.640.10">
    <property type="entry name" value="Type I PLP-dependent aspartate aminotransferase-like (Major domain)"/>
    <property type="match status" value="1"/>
</dbReference>
<comment type="caution">
    <text evidence="8">The sequence shown here is derived from an EMBL/GenBank/DDBJ whole genome shotgun (WGS) entry which is preliminary data.</text>
</comment>
<dbReference type="Pfam" id="PF21478">
    <property type="entry name" value="GcvP2_C"/>
    <property type="match status" value="1"/>
</dbReference>
<organism evidence="8 9">
    <name type="scientific">Xanthobacter agilis</name>
    <dbReference type="NCBI Taxonomy" id="47492"/>
    <lineage>
        <taxon>Bacteria</taxon>
        <taxon>Pseudomonadati</taxon>
        <taxon>Pseudomonadota</taxon>
        <taxon>Alphaproteobacteria</taxon>
        <taxon>Hyphomicrobiales</taxon>
        <taxon>Xanthobacteraceae</taxon>
        <taxon>Xanthobacter</taxon>
    </lineage>
</organism>
<dbReference type="GO" id="GO:0004375">
    <property type="term" value="F:glycine dehydrogenase (decarboxylating) activity"/>
    <property type="evidence" value="ECO:0007669"/>
    <property type="project" value="UniProtKB-EC"/>
</dbReference>
<feature type="domain" description="Aminotransferase class V" evidence="6">
    <location>
        <begin position="173"/>
        <end position="300"/>
    </location>
</feature>
<dbReference type="Pfam" id="PF00266">
    <property type="entry name" value="Aminotran_5"/>
    <property type="match status" value="1"/>
</dbReference>
<dbReference type="PANTHER" id="PTHR11773">
    <property type="entry name" value="GLYCINE DEHYDROGENASE, DECARBOXYLATING"/>
    <property type="match status" value="1"/>
</dbReference>
<evidence type="ECO:0000313" key="9">
    <source>
        <dbReference type="Proteomes" id="UP001241747"/>
    </source>
</evidence>
<reference evidence="8 9" key="1">
    <citation type="submission" date="2023-07" db="EMBL/GenBank/DDBJ databases">
        <title>Genomic Encyclopedia of Type Strains, Phase IV (KMG-IV): sequencing the most valuable type-strain genomes for metagenomic binning, comparative biology and taxonomic classification.</title>
        <authorList>
            <person name="Goeker M."/>
        </authorList>
    </citation>
    <scope>NUCLEOTIDE SEQUENCE [LARGE SCALE GENOMIC DNA]</scope>
    <source>
        <strain evidence="8 9">DSM 3770</strain>
    </source>
</reference>
<evidence type="ECO:0000259" key="7">
    <source>
        <dbReference type="Pfam" id="PF21478"/>
    </source>
</evidence>
<keyword evidence="9" id="KW-1185">Reference proteome</keyword>
<dbReference type="SUPFAM" id="SSF53383">
    <property type="entry name" value="PLP-dependent transferases"/>
    <property type="match status" value="1"/>
</dbReference>
<dbReference type="RefSeq" id="WP_237344045.1">
    <property type="nucleotide sequence ID" value="NZ_JABWGX010000002.1"/>
</dbReference>
<dbReference type="Gene3D" id="6.20.440.10">
    <property type="match status" value="1"/>
</dbReference>
<dbReference type="InterPro" id="IPR020581">
    <property type="entry name" value="GDC_P"/>
</dbReference>
<comment type="catalytic activity">
    <reaction evidence="5">
        <text>N(6)-[(R)-lipoyl]-L-lysyl-[glycine-cleavage complex H protein] + glycine + H(+) = N(6)-[(R)-S(8)-aminomethyldihydrolipoyl]-L-lysyl-[glycine-cleavage complex H protein] + CO2</text>
        <dbReference type="Rhea" id="RHEA:24304"/>
        <dbReference type="Rhea" id="RHEA-COMP:10494"/>
        <dbReference type="Rhea" id="RHEA-COMP:10495"/>
        <dbReference type="ChEBI" id="CHEBI:15378"/>
        <dbReference type="ChEBI" id="CHEBI:16526"/>
        <dbReference type="ChEBI" id="CHEBI:57305"/>
        <dbReference type="ChEBI" id="CHEBI:83099"/>
        <dbReference type="ChEBI" id="CHEBI:83143"/>
        <dbReference type="EC" id="1.4.4.2"/>
    </reaction>
</comment>
<name>A0ABU0LEC6_XANAG</name>
<dbReference type="InterPro" id="IPR015421">
    <property type="entry name" value="PyrdxlP-dep_Trfase_major"/>
</dbReference>
<dbReference type="Proteomes" id="UP001241747">
    <property type="component" value="Unassembled WGS sequence"/>
</dbReference>
<dbReference type="EC" id="1.4.4.2" evidence="2"/>
<accession>A0ABU0LEC6</accession>
<protein>
    <recommendedName>
        <fullName evidence="2">glycine dehydrogenase (aminomethyl-transferring)</fullName>
        <ecNumber evidence="2">1.4.4.2</ecNumber>
    </recommendedName>
</protein>
<dbReference type="InterPro" id="IPR015424">
    <property type="entry name" value="PyrdxlP-dep_Trfase"/>
</dbReference>
<evidence type="ECO:0000313" key="8">
    <source>
        <dbReference type="EMBL" id="MDQ0505492.1"/>
    </source>
</evidence>
<evidence type="ECO:0000256" key="3">
    <source>
        <dbReference type="ARBA" id="ARBA00022898"/>
    </source>
</evidence>
<evidence type="ECO:0000256" key="4">
    <source>
        <dbReference type="ARBA" id="ARBA00023002"/>
    </source>
</evidence>
<evidence type="ECO:0000256" key="1">
    <source>
        <dbReference type="ARBA" id="ARBA00003788"/>
    </source>
</evidence>
<evidence type="ECO:0000256" key="2">
    <source>
        <dbReference type="ARBA" id="ARBA00012134"/>
    </source>
</evidence>
<keyword evidence="3" id="KW-0663">Pyridoxal phosphate</keyword>
<keyword evidence="4 8" id="KW-0560">Oxidoreductase</keyword>
<evidence type="ECO:0000259" key="6">
    <source>
        <dbReference type="Pfam" id="PF00266"/>
    </source>
</evidence>
<dbReference type="InterPro" id="IPR015422">
    <property type="entry name" value="PyrdxlP-dep_Trfase_small"/>
</dbReference>
<proteinExistence type="predicted"/>
<dbReference type="InterPro" id="IPR000192">
    <property type="entry name" value="Aminotrans_V_dom"/>
</dbReference>
<dbReference type="NCBIfam" id="NF003346">
    <property type="entry name" value="PRK04366.1"/>
    <property type="match status" value="1"/>
</dbReference>
<dbReference type="PANTHER" id="PTHR11773:SF1">
    <property type="entry name" value="GLYCINE DEHYDROGENASE (DECARBOXYLATING), MITOCHONDRIAL"/>
    <property type="match status" value="1"/>
</dbReference>
<feature type="domain" description="Glycine dehydrogenase C-terminal" evidence="7">
    <location>
        <begin position="377"/>
        <end position="474"/>
    </location>
</feature>
<sequence length="519" mass="54936">MNREGLGAPAPVAPLSALPETFTGNRALDLEEGLIFEIGRAEVCGVDLPVPEGRSERLGGLRRAEAPDLPGLSEPEAMRHYVRLSRMNYGIDSGLFPLGSCTMKHNPRLNEKMARLAGFADLHPLQPVSTVQGALELMRQLSRQLLALTGMAAVALPPKAGAHGELTGMMAIKAAHRAHGRNRTVVLVPESAHGTNPATAALIGYEVRALPARPDGTVDVETVRAALSPDVAALMLTNPNTCGLFERDIVEIAAAVHAAGAYFYCDGANFNAILGKVRVADLGVDAMHINLHKTFSTPHGGGGPGAGPVVLSPALAPFAPVPALVEQDGALTLVETEGAPGAEQALGRMSAFHGQMGMFVRALAWMLSHGADGMRQASEDAVLAANYVRASLMDLLSAPFAERPAMHEALFDDSWLAGTGITTLDVAKALIDEGYHPMTVYFPLVVHGAMLIEPTESESKASLDLFIGALRDLAMAAKAGDMARFLGAPHYAPRRRLDETRAARAPMLRWVRPPSQAAE</sequence>
<evidence type="ECO:0000256" key="5">
    <source>
        <dbReference type="ARBA" id="ARBA00049026"/>
    </source>
</evidence>
<dbReference type="Gene3D" id="3.90.1150.10">
    <property type="entry name" value="Aspartate Aminotransferase, domain 1"/>
    <property type="match status" value="1"/>
</dbReference>
<gene>
    <name evidence="8" type="ORF">QOZ94_002288</name>
</gene>
<dbReference type="EMBL" id="JAUSVY010000004">
    <property type="protein sequence ID" value="MDQ0505492.1"/>
    <property type="molecule type" value="Genomic_DNA"/>
</dbReference>
<comment type="function">
    <text evidence="1">The glycine cleavage system catalyzes the degradation of glycine. The P protein binds the alpha-amino group of glycine through its pyridoxal phosphate cofactor; CO(2) is released and the remaining methylamine moiety is then transferred to the lipoamide cofactor of the H protein.</text>
</comment>